<evidence type="ECO:0000313" key="3">
    <source>
        <dbReference type="EMBL" id="GHI41901.1"/>
    </source>
</evidence>
<keyword evidence="4" id="KW-1185">Reference proteome</keyword>
<proteinExistence type="predicted"/>
<reference evidence="3" key="1">
    <citation type="submission" date="2024-05" db="EMBL/GenBank/DDBJ databases">
        <title>Whole genome shotgun sequence of Streptomyces violascens NBRC 12920.</title>
        <authorList>
            <person name="Komaki H."/>
            <person name="Tamura T."/>
        </authorList>
    </citation>
    <scope>NUCLEOTIDE SEQUENCE</scope>
    <source>
        <strain evidence="3">NBRC 12920</strain>
    </source>
</reference>
<keyword evidence="2" id="KW-0812">Transmembrane</keyword>
<name>A0ABQ3QX96_9ACTN</name>
<feature type="transmembrane region" description="Helical" evidence="2">
    <location>
        <begin position="67"/>
        <end position="84"/>
    </location>
</feature>
<protein>
    <recommendedName>
        <fullName evidence="5">Integral membrane protein</fullName>
    </recommendedName>
</protein>
<dbReference type="Proteomes" id="UP001050808">
    <property type="component" value="Unassembled WGS sequence"/>
</dbReference>
<evidence type="ECO:0000256" key="1">
    <source>
        <dbReference type="SAM" id="MobiDB-lite"/>
    </source>
</evidence>
<dbReference type="RefSeq" id="WP_189963403.1">
    <property type="nucleotide sequence ID" value="NZ_BMUA01000008.1"/>
</dbReference>
<organism evidence="3 4">
    <name type="scientific">Streptomyces violascens</name>
    <dbReference type="NCBI Taxonomy" id="67381"/>
    <lineage>
        <taxon>Bacteria</taxon>
        <taxon>Bacillati</taxon>
        <taxon>Actinomycetota</taxon>
        <taxon>Actinomycetes</taxon>
        <taxon>Kitasatosporales</taxon>
        <taxon>Streptomycetaceae</taxon>
        <taxon>Streptomyces</taxon>
    </lineage>
</organism>
<accession>A0ABQ3QX96</accession>
<feature type="region of interest" description="Disordered" evidence="1">
    <location>
        <begin position="204"/>
        <end position="225"/>
    </location>
</feature>
<gene>
    <name evidence="3" type="ORF">Sviol_63090</name>
</gene>
<feature type="transmembrane region" description="Helical" evidence="2">
    <location>
        <begin position="41"/>
        <end position="61"/>
    </location>
</feature>
<sequence>MSRLNRAASRLATGATLLARRIIDRTSAWVRAGRREDLTGWQASLGCWVRLALVVAGVWIAWRIVRAAPAVLWAVLPVLGLAAWRAGRPPRKPVAPAAAAAEVPEPAEEQPVSTLSDAEFIDLVRRCIGPRSGVHLAVLPDLLGELTGEPWSGARVRASLKAAGVPVSGSVRMRGRKVSTGVRLDALPCPSPTPPVAPPVGVVPAGQDPATPGTTTTATPSRRRVGDWIVEAVDDARNPAATHVRATRAEVNKP</sequence>
<keyword evidence="2" id="KW-1133">Transmembrane helix</keyword>
<keyword evidence="2" id="KW-0472">Membrane</keyword>
<evidence type="ECO:0000313" key="4">
    <source>
        <dbReference type="Proteomes" id="UP001050808"/>
    </source>
</evidence>
<evidence type="ECO:0000256" key="2">
    <source>
        <dbReference type="SAM" id="Phobius"/>
    </source>
</evidence>
<feature type="compositionally biased region" description="Low complexity" evidence="1">
    <location>
        <begin position="204"/>
        <end position="220"/>
    </location>
</feature>
<dbReference type="EMBL" id="BNDY01000017">
    <property type="protein sequence ID" value="GHI41901.1"/>
    <property type="molecule type" value="Genomic_DNA"/>
</dbReference>
<comment type="caution">
    <text evidence="3">The sequence shown here is derived from an EMBL/GenBank/DDBJ whole genome shotgun (WGS) entry which is preliminary data.</text>
</comment>
<evidence type="ECO:0008006" key="5">
    <source>
        <dbReference type="Google" id="ProtNLM"/>
    </source>
</evidence>